<keyword evidence="3" id="KW-1185">Reference proteome</keyword>
<dbReference type="AlphaFoldDB" id="A0A4Y7PRI8"/>
<evidence type="ECO:0000313" key="3">
    <source>
        <dbReference type="Proteomes" id="UP000294933"/>
    </source>
</evidence>
<feature type="region of interest" description="Disordered" evidence="1">
    <location>
        <begin position="1"/>
        <end position="38"/>
    </location>
</feature>
<sequence>MNATIVMVKPRSMCRRNSPPNQPRNRSDFHSSSFPPKERCLEEMRPKSRIPGSCRCGWISVWMVTMKCGSDSHDGNELDPEKSSPGPRRYVDGRYFNHGIDKTLAVPEFSGMNACMTWMLSKCTSQILPPCTHDNDQIPQSHECRRGVDE</sequence>
<proteinExistence type="predicted"/>
<evidence type="ECO:0000256" key="1">
    <source>
        <dbReference type="SAM" id="MobiDB-lite"/>
    </source>
</evidence>
<gene>
    <name evidence="2" type="ORF">BD410DRAFT_581713</name>
</gene>
<evidence type="ECO:0000313" key="2">
    <source>
        <dbReference type="EMBL" id="TDL17189.1"/>
    </source>
</evidence>
<dbReference type="VEuPathDB" id="FungiDB:BD410DRAFT_581713"/>
<organism evidence="2 3">
    <name type="scientific">Rickenella mellea</name>
    <dbReference type="NCBI Taxonomy" id="50990"/>
    <lineage>
        <taxon>Eukaryota</taxon>
        <taxon>Fungi</taxon>
        <taxon>Dikarya</taxon>
        <taxon>Basidiomycota</taxon>
        <taxon>Agaricomycotina</taxon>
        <taxon>Agaricomycetes</taxon>
        <taxon>Hymenochaetales</taxon>
        <taxon>Rickenellaceae</taxon>
        <taxon>Rickenella</taxon>
    </lineage>
</organism>
<protein>
    <submittedName>
        <fullName evidence="2">Uncharacterized protein</fullName>
    </submittedName>
</protein>
<reference evidence="2 3" key="1">
    <citation type="submission" date="2018-06" db="EMBL/GenBank/DDBJ databases">
        <title>A transcriptomic atlas of mushroom development highlights an independent origin of complex multicellularity.</title>
        <authorList>
            <consortium name="DOE Joint Genome Institute"/>
            <person name="Krizsan K."/>
            <person name="Almasi E."/>
            <person name="Merenyi Z."/>
            <person name="Sahu N."/>
            <person name="Viragh M."/>
            <person name="Koszo T."/>
            <person name="Mondo S."/>
            <person name="Kiss B."/>
            <person name="Balint B."/>
            <person name="Kues U."/>
            <person name="Barry K."/>
            <person name="Hegedus J.C."/>
            <person name="Henrissat B."/>
            <person name="Johnson J."/>
            <person name="Lipzen A."/>
            <person name="Ohm R."/>
            <person name="Nagy I."/>
            <person name="Pangilinan J."/>
            <person name="Yan J."/>
            <person name="Xiong Y."/>
            <person name="Grigoriev I.V."/>
            <person name="Hibbett D.S."/>
            <person name="Nagy L.G."/>
        </authorList>
    </citation>
    <scope>NUCLEOTIDE SEQUENCE [LARGE SCALE GENOMIC DNA]</scope>
    <source>
        <strain evidence="2 3">SZMC22713</strain>
    </source>
</reference>
<name>A0A4Y7PRI8_9AGAM</name>
<dbReference type="Proteomes" id="UP000294933">
    <property type="component" value="Unassembled WGS sequence"/>
</dbReference>
<accession>A0A4Y7PRI8</accession>
<dbReference type="EMBL" id="ML170226">
    <property type="protein sequence ID" value="TDL17189.1"/>
    <property type="molecule type" value="Genomic_DNA"/>
</dbReference>